<dbReference type="SUPFAM" id="SSF51695">
    <property type="entry name" value="PLC-like phosphodiesterases"/>
    <property type="match status" value="1"/>
</dbReference>
<comment type="caution">
    <text evidence="3">The sequence shown here is derived from an EMBL/GenBank/DDBJ whole genome shotgun (WGS) entry which is preliminary data.</text>
</comment>
<dbReference type="PANTHER" id="PTHR13593:SF140">
    <property type="entry name" value="PLC-LIKE PHOSPHODIESTERASE"/>
    <property type="match status" value="1"/>
</dbReference>
<dbReference type="InterPro" id="IPR017946">
    <property type="entry name" value="PLC-like_Pdiesterase_TIM-brl"/>
</dbReference>
<dbReference type="Gene3D" id="3.20.20.190">
    <property type="entry name" value="Phosphatidylinositol (PI) phosphodiesterase"/>
    <property type="match status" value="1"/>
</dbReference>
<dbReference type="Pfam" id="PF26146">
    <property type="entry name" value="PI-PLC_X"/>
    <property type="match status" value="1"/>
</dbReference>
<evidence type="ECO:0000313" key="4">
    <source>
        <dbReference type="Proteomes" id="UP000629468"/>
    </source>
</evidence>
<dbReference type="EMBL" id="JABXXO010000001">
    <property type="protein sequence ID" value="KAF7784045.1"/>
    <property type="molecule type" value="Genomic_DNA"/>
</dbReference>
<dbReference type="InterPro" id="IPR051057">
    <property type="entry name" value="PI-PLC_domain"/>
</dbReference>
<evidence type="ECO:0000256" key="2">
    <source>
        <dbReference type="SAM" id="SignalP"/>
    </source>
</evidence>
<dbReference type="AlphaFoldDB" id="A0A8H7KKL9"/>
<organism evidence="3 4">
    <name type="scientific">Agaricus bisporus var. burnettii</name>
    <dbReference type="NCBI Taxonomy" id="192524"/>
    <lineage>
        <taxon>Eukaryota</taxon>
        <taxon>Fungi</taxon>
        <taxon>Dikarya</taxon>
        <taxon>Basidiomycota</taxon>
        <taxon>Agaricomycotina</taxon>
        <taxon>Agaricomycetes</taxon>
        <taxon>Agaricomycetidae</taxon>
        <taxon>Agaricales</taxon>
        <taxon>Agaricineae</taxon>
        <taxon>Agaricaceae</taxon>
        <taxon>Agaricus</taxon>
    </lineage>
</organism>
<feature type="chain" id="PRO_5034187829" description="Phosphatidylinositol-specific phospholipase C X domain-containing protein" evidence="2">
    <location>
        <begin position="27"/>
        <end position="376"/>
    </location>
</feature>
<keyword evidence="2" id="KW-0732">Signal</keyword>
<name>A0A8H7KKL9_AGABI</name>
<dbReference type="PANTHER" id="PTHR13593">
    <property type="match status" value="1"/>
</dbReference>
<evidence type="ECO:0000313" key="3">
    <source>
        <dbReference type="EMBL" id="KAF7784045.1"/>
    </source>
</evidence>
<dbReference type="GO" id="GO:0008081">
    <property type="term" value="F:phosphoric diester hydrolase activity"/>
    <property type="evidence" value="ECO:0007669"/>
    <property type="project" value="InterPro"/>
</dbReference>
<proteinExistence type="predicted"/>
<feature type="compositionally biased region" description="Low complexity" evidence="1">
    <location>
        <begin position="327"/>
        <end position="340"/>
    </location>
</feature>
<evidence type="ECO:0008006" key="5">
    <source>
        <dbReference type="Google" id="ProtNLM"/>
    </source>
</evidence>
<reference evidence="3 4" key="1">
    <citation type="journal article" name="Sci. Rep.">
        <title>Telomere-to-telomere assembled and centromere annotated genomes of the two main subspecies of the button mushroom Agaricus bisporus reveal especially polymorphic chromosome ends.</title>
        <authorList>
            <person name="Sonnenberg A.S.M."/>
            <person name="Sedaghat-Telgerd N."/>
            <person name="Lavrijssen B."/>
            <person name="Ohm R.A."/>
            <person name="Hendrickx P.M."/>
            <person name="Scholtmeijer K."/>
            <person name="Baars J.J.P."/>
            <person name="van Peer A."/>
        </authorList>
    </citation>
    <scope>NUCLEOTIDE SEQUENCE [LARGE SCALE GENOMIC DNA]</scope>
    <source>
        <strain evidence="3 4">H119_p4</strain>
    </source>
</reference>
<dbReference type="Proteomes" id="UP000629468">
    <property type="component" value="Unassembled WGS sequence"/>
</dbReference>
<sequence>MRLIVATRLLTQLSFVLFPSVLSVLGAPNSGVGRRATVCNGHAELCDKSYGSVVSVGSHDSYAIAAGSSNVAANQDQNITTQLDDGIRMLQMQAHNENGVIKLCHTACVIFDGGTLQDYLTEVKSWLDANPNEVLSLLIVNSDSVPVSTYDEVFKSVGLDTMGFIPPSLPLPALSWPTLGSMIDSGKRLVTFMDHEADGSVPYIIDEFTNIWETAFNVVDPTFDCNVNRTNTQVETASQMYLINHFLDKIILGNPAPDIEKLNVTNAATGPGSLGAQVETCVAQNSKPPNFLLVDFYEFGQGSVFQVAADLNGVQYTPTKPIATPVQGGASTSSSAQTSSRPLDNGDNPVLNFSWESILSLMSVVTAVLAGPQFLL</sequence>
<accession>A0A8H7KKL9</accession>
<dbReference type="GO" id="GO:0006629">
    <property type="term" value="P:lipid metabolic process"/>
    <property type="evidence" value="ECO:0007669"/>
    <property type="project" value="InterPro"/>
</dbReference>
<protein>
    <recommendedName>
        <fullName evidence="5">Phosphatidylinositol-specific phospholipase C X domain-containing protein</fullName>
    </recommendedName>
</protein>
<gene>
    <name evidence="3" type="ORF">Agabi119p4_210</name>
</gene>
<feature type="signal peptide" evidence="2">
    <location>
        <begin position="1"/>
        <end position="26"/>
    </location>
</feature>
<feature type="region of interest" description="Disordered" evidence="1">
    <location>
        <begin position="322"/>
        <end position="346"/>
    </location>
</feature>
<evidence type="ECO:0000256" key="1">
    <source>
        <dbReference type="SAM" id="MobiDB-lite"/>
    </source>
</evidence>